<protein>
    <recommendedName>
        <fullName evidence="4">Helicase</fullName>
    </recommendedName>
</protein>
<proteinExistence type="predicted"/>
<feature type="compositionally biased region" description="Polar residues" evidence="1">
    <location>
        <begin position="246"/>
        <end position="257"/>
    </location>
</feature>
<name>A0A135Z870_GARVA</name>
<dbReference type="Gene3D" id="1.25.40.10">
    <property type="entry name" value="Tetratricopeptide repeat domain"/>
    <property type="match status" value="1"/>
</dbReference>
<evidence type="ECO:0000313" key="3">
    <source>
        <dbReference type="Proteomes" id="UP000070505"/>
    </source>
</evidence>
<evidence type="ECO:0008006" key="4">
    <source>
        <dbReference type="Google" id="ProtNLM"/>
    </source>
</evidence>
<dbReference type="AlphaFoldDB" id="A0A135Z870"/>
<feature type="compositionally biased region" description="Low complexity" evidence="1">
    <location>
        <begin position="11"/>
        <end position="21"/>
    </location>
</feature>
<dbReference type="EMBL" id="LSRC01000019">
    <property type="protein sequence ID" value="KXI17866.1"/>
    <property type="molecule type" value="Genomic_DNA"/>
</dbReference>
<feature type="compositionally biased region" description="Basic and acidic residues" evidence="1">
    <location>
        <begin position="1"/>
        <end position="10"/>
    </location>
</feature>
<feature type="compositionally biased region" description="Acidic residues" evidence="1">
    <location>
        <begin position="511"/>
        <end position="539"/>
    </location>
</feature>
<feature type="region of interest" description="Disordered" evidence="1">
    <location>
        <begin position="502"/>
        <end position="578"/>
    </location>
</feature>
<dbReference type="Proteomes" id="UP000070505">
    <property type="component" value="Unassembled WGS sequence"/>
</dbReference>
<dbReference type="SUPFAM" id="SSF48452">
    <property type="entry name" value="TPR-like"/>
    <property type="match status" value="1"/>
</dbReference>
<sequence>MPIMGEERGYSRSGGKSFSGRGKFGGHRRGAKSGGAERHGGFHKDGLRRDGFHKGSFKRDGERNDRNERRDFDSNDTRRDGARKSFNKSGFKRDGFKRDGFHKGSFKRDGERNDRRFNHRFDSNDESRFERSDAYRSQNSGSVKSGNPRYKKSDNNRFNGNDERYDNRKSSRDGFNNGDFRKDGVKRNGFHKDGFHKDGFKNHGERRLENRDSNRASHSENRYNRYDKRVEDRNFNYENGPRRNSDGTISYPSQNPYTARRPGEPKMPKGMEWAMLSKESRERLRGLSKEHAENIGLHILAAYALEEEEPKLALEHAKWAAKQASRIDFSRETLAFIAYRQGDYKLAAREFRTAMRMNGYLDYLPFIADCERGIGNLDKALEICMSDEAKSVVGEVKAELFLVYAGVLADTNHIDKAIELVHVMGRSKGLPGEYRMRAIQAEQYFLEEAGRSDEALELEGLLDRLEEQYADIEDDEVNPEDIVIDYDLEHFNESLLEDIGVSKDDAKFAPEDSEDSYDSYDSEDSEDSDDSESLDDSSFEESKSDSLAESENSEKDNNKLSSSDNVETTSNGTVDSKE</sequence>
<dbReference type="InterPro" id="IPR011990">
    <property type="entry name" value="TPR-like_helical_dom_sf"/>
</dbReference>
<evidence type="ECO:0000256" key="1">
    <source>
        <dbReference type="SAM" id="MobiDB-lite"/>
    </source>
</evidence>
<accession>A0A135Z870</accession>
<feature type="compositionally biased region" description="Basic and acidic residues" evidence="1">
    <location>
        <begin position="540"/>
        <end position="558"/>
    </location>
</feature>
<reference evidence="2 3" key="1">
    <citation type="submission" date="2016-02" db="EMBL/GenBank/DDBJ databases">
        <authorList>
            <person name="Wen L."/>
            <person name="He K."/>
            <person name="Yang H."/>
        </authorList>
    </citation>
    <scope>NUCLEOTIDE SEQUENCE [LARGE SCALE GENOMIC DNA]</scope>
    <source>
        <strain evidence="2 3">CMW7778B</strain>
    </source>
</reference>
<feature type="compositionally biased region" description="Basic and acidic residues" evidence="1">
    <location>
        <begin position="35"/>
        <end position="83"/>
    </location>
</feature>
<organism evidence="2 3">
    <name type="scientific">Gardnerella vaginalis</name>
    <dbReference type="NCBI Taxonomy" id="2702"/>
    <lineage>
        <taxon>Bacteria</taxon>
        <taxon>Bacillati</taxon>
        <taxon>Actinomycetota</taxon>
        <taxon>Actinomycetes</taxon>
        <taxon>Bifidobacteriales</taxon>
        <taxon>Bifidobacteriaceae</taxon>
        <taxon>Gardnerella</taxon>
    </lineage>
</organism>
<feature type="compositionally biased region" description="Polar residues" evidence="1">
    <location>
        <begin position="559"/>
        <end position="578"/>
    </location>
</feature>
<feature type="region of interest" description="Disordered" evidence="1">
    <location>
        <begin position="1"/>
        <end position="268"/>
    </location>
</feature>
<comment type="caution">
    <text evidence="2">The sequence shown here is derived from an EMBL/GenBank/DDBJ whole genome shotgun (WGS) entry which is preliminary data.</text>
</comment>
<feature type="compositionally biased region" description="Basic and acidic residues" evidence="1">
    <location>
        <begin position="151"/>
        <end position="172"/>
    </location>
</feature>
<feature type="compositionally biased region" description="Polar residues" evidence="1">
    <location>
        <begin position="135"/>
        <end position="145"/>
    </location>
</feature>
<feature type="compositionally biased region" description="Basic and acidic residues" evidence="1">
    <location>
        <begin position="91"/>
        <end position="134"/>
    </location>
</feature>
<dbReference type="PATRIC" id="fig|2702.101.peg.497"/>
<gene>
    <name evidence="2" type="ORF">HMPREF3230_00513</name>
</gene>
<evidence type="ECO:0000313" key="2">
    <source>
        <dbReference type="EMBL" id="KXI17866.1"/>
    </source>
</evidence>
<feature type="compositionally biased region" description="Basic and acidic residues" evidence="1">
    <location>
        <begin position="179"/>
        <end position="245"/>
    </location>
</feature>